<reference evidence="2 3" key="1">
    <citation type="submission" date="2024-01" db="EMBL/GenBank/DDBJ databases">
        <title>A draft genome for the cacao thread blight pathogen Marasmiellus scandens.</title>
        <authorList>
            <person name="Baruah I.K."/>
            <person name="Leung J."/>
            <person name="Bukari Y."/>
            <person name="Amoako-Attah I."/>
            <person name="Meinhardt L.W."/>
            <person name="Bailey B.A."/>
            <person name="Cohen S.P."/>
        </authorList>
    </citation>
    <scope>NUCLEOTIDE SEQUENCE [LARGE SCALE GENOMIC DNA]</scope>
    <source>
        <strain evidence="2 3">GH-19</strain>
    </source>
</reference>
<comment type="caution">
    <text evidence="2">The sequence shown here is derived from an EMBL/GenBank/DDBJ whole genome shotgun (WGS) entry which is preliminary data.</text>
</comment>
<keyword evidence="3" id="KW-1185">Reference proteome</keyword>
<dbReference type="Proteomes" id="UP001498398">
    <property type="component" value="Unassembled WGS sequence"/>
</dbReference>
<proteinExistence type="predicted"/>
<feature type="region of interest" description="Disordered" evidence="1">
    <location>
        <begin position="536"/>
        <end position="564"/>
    </location>
</feature>
<sequence length="600" mass="67101">MASLDSLATEILLVILIEIPSTQDLRSLRLVSRSLDSVVGPFLFSSLAFDIHKGSISQGTSLIQYLAKNPKVAFAGWVRSLVITNLDPSYEMSRSMSGYVKIQDDVLKNARDQILGSLGHAIRALVNVTSVRWKISTREPKWTHVAVPEALSTLPHLSEIVIEPTHVFFFSPLPFDKLSGIRSLSITASFNSRNENVWRDLLDPLIAAIRRSPEQLESLHLDVMIVGKETIRLGEFLGKCGQPQRNEDEESNKTPLSATKLGLRQLTLEHVDPSLTTDDLQHLQSLTVVELLTASAQPASTSNFFSVLLLSNHPICLSKLSVHTVDRTLLSYLNSYSGLESLKISSCPSPIRATTRSSSDDGEADKLARLFYTNVLPKHAPTLVELELAVTKESAWSFSKENVNKFRLCGRLRRLAVGINASDIGSAGEKEDITNTLLTTTLLMQDLHHLTILIAYPNPKPGSSLSGATLTSKHIILTKLYENIGELRHHIRHRGDTFTMSDPEFFTAMEFSPPRYQRKIYCPGGHTFDLVKTYTSDDETTGEQTEVEENDPDQNEEANEEETEVQHLELRYQEIHSHPRLMNYSTINQIRLIPLLPQYT</sequence>
<accession>A0ABR1JFN2</accession>
<evidence type="ECO:0000313" key="3">
    <source>
        <dbReference type="Proteomes" id="UP001498398"/>
    </source>
</evidence>
<protein>
    <recommendedName>
        <fullName evidence="4">F-box domain-containing protein</fullName>
    </recommendedName>
</protein>
<evidence type="ECO:0000256" key="1">
    <source>
        <dbReference type="SAM" id="MobiDB-lite"/>
    </source>
</evidence>
<feature type="compositionally biased region" description="Acidic residues" evidence="1">
    <location>
        <begin position="536"/>
        <end position="563"/>
    </location>
</feature>
<dbReference type="EMBL" id="JBANRG010000018">
    <property type="protein sequence ID" value="KAK7458150.1"/>
    <property type="molecule type" value="Genomic_DNA"/>
</dbReference>
<evidence type="ECO:0000313" key="2">
    <source>
        <dbReference type="EMBL" id="KAK7458150.1"/>
    </source>
</evidence>
<organism evidence="2 3">
    <name type="scientific">Marasmiellus scandens</name>
    <dbReference type="NCBI Taxonomy" id="2682957"/>
    <lineage>
        <taxon>Eukaryota</taxon>
        <taxon>Fungi</taxon>
        <taxon>Dikarya</taxon>
        <taxon>Basidiomycota</taxon>
        <taxon>Agaricomycotina</taxon>
        <taxon>Agaricomycetes</taxon>
        <taxon>Agaricomycetidae</taxon>
        <taxon>Agaricales</taxon>
        <taxon>Marasmiineae</taxon>
        <taxon>Omphalotaceae</taxon>
        <taxon>Marasmiellus</taxon>
    </lineage>
</organism>
<name>A0ABR1JFN2_9AGAR</name>
<evidence type="ECO:0008006" key="4">
    <source>
        <dbReference type="Google" id="ProtNLM"/>
    </source>
</evidence>
<gene>
    <name evidence="2" type="ORF">VKT23_010058</name>
</gene>